<dbReference type="EC" id="5.1.3.2" evidence="4"/>
<dbReference type="AlphaFoldDB" id="A0AA35VY21"/>
<organism evidence="8 9">
    <name type="scientific">Lactuca saligna</name>
    <name type="common">Willowleaf lettuce</name>
    <dbReference type="NCBI Taxonomy" id="75948"/>
    <lineage>
        <taxon>Eukaryota</taxon>
        <taxon>Viridiplantae</taxon>
        <taxon>Streptophyta</taxon>
        <taxon>Embryophyta</taxon>
        <taxon>Tracheophyta</taxon>
        <taxon>Spermatophyta</taxon>
        <taxon>Magnoliopsida</taxon>
        <taxon>eudicotyledons</taxon>
        <taxon>Gunneridae</taxon>
        <taxon>Pentapetalae</taxon>
        <taxon>asterids</taxon>
        <taxon>campanulids</taxon>
        <taxon>Asterales</taxon>
        <taxon>Asteraceae</taxon>
        <taxon>Cichorioideae</taxon>
        <taxon>Cichorieae</taxon>
        <taxon>Lactucinae</taxon>
        <taxon>Lactuca</taxon>
    </lineage>
</organism>
<evidence type="ECO:0000313" key="9">
    <source>
        <dbReference type="Proteomes" id="UP001177003"/>
    </source>
</evidence>
<evidence type="ECO:0000256" key="6">
    <source>
        <dbReference type="ARBA" id="ARBA00023235"/>
    </source>
</evidence>
<evidence type="ECO:0000256" key="5">
    <source>
        <dbReference type="ARBA" id="ARBA00023027"/>
    </source>
</evidence>
<keyword evidence="6" id="KW-0413">Isomerase</keyword>
<dbReference type="Gene3D" id="3.90.25.10">
    <property type="entry name" value="UDP-galactose 4-epimerase, domain 1"/>
    <property type="match status" value="1"/>
</dbReference>
<dbReference type="Proteomes" id="UP001177003">
    <property type="component" value="Chromosome 2"/>
</dbReference>
<gene>
    <name evidence="8" type="ORF">LSALG_LOCUS11087</name>
</gene>
<proteinExistence type="predicted"/>
<protein>
    <recommendedName>
        <fullName evidence="4">UDP-glucose 4-epimerase</fullName>
        <ecNumber evidence="4">5.1.3.2</ecNumber>
    </recommendedName>
</protein>
<comment type="pathway">
    <text evidence="3">Carbohydrate metabolism; galactose metabolism.</text>
</comment>
<keyword evidence="9" id="KW-1185">Reference proteome</keyword>
<dbReference type="GO" id="GO:0005996">
    <property type="term" value="P:monosaccharide metabolic process"/>
    <property type="evidence" value="ECO:0007669"/>
    <property type="project" value="TreeGrafter"/>
</dbReference>
<evidence type="ECO:0000256" key="3">
    <source>
        <dbReference type="ARBA" id="ARBA00004947"/>
    </source>
</evidence>
<dbReference type="GO" id="GO:0005829">
    <property type="term" value="C:cytosol"/>
    <property type="evidence" value="ECO:0007669"/>
    <property type="project" value="TreeGrafter"/>
</dbReference>
<comment type="cofactor">
    <cofactor evidence="2">
        <name>NAD(+)</name>
        <dbReference type="ChEBI" id="CHEBI:57540"/>
    </cofactor>
</comment>
<feature type="chain" id="PRO_5041441545" description="UDP-glucose 4-epimerase" evidence="7">
    <location>
        <begin position="27"/>
        <end position="135"/>
    </location>
</feature>
<dbReference type="Gene3D" id="3.40.50.720">
    <property type="entry name" value="NAD(P)-binding Rossmann-like Domain"/>
    <property type="match status" value="1"/>
</dbReference>
<dbReference type="InterPro" id="IPR036291">
    <property type="entry name" value="NAD(P)-bd_dom_sf"/>
</dbReference>
<evidence type="ECO:0000256" key="7">
    <source>
        <dbReference type="SAM" id="SignalP"/>
    </source>
</evidence>
<evidence type="ECO:0000256" key="1">
    <source>
        <dbReference type="ARBA" id="ARBA00000083"/>
    </source>
</evidence>
<sequence>MMSISRSSLLLSLLLSLDFTTIFVETHNYEFKVHDYIHVVNLADGHTAALKKLSDHKIGCEVYNLGTGKGTSALEMVVAFEKASGKRNWMTSQSKGFHLRISRLFLFKKIRAFIKKPSIAVDDSIFKGPNQCQRV</sequence>
<comment type="catalytic activity">
    <reaction evidence="1">
        <text>UDP-alpha-D-glucose = UDP-alpha-D-galactose</text>
        <dbReference type="Rhea" id="RHEA:22168"/>
        <dbReference type="ChEBI" id="CHEBI:58885"/>
        <dbReference type="ChEBI" id="CHEBI:66914"/>
        <dbReference type="EC" id="5.1.3.2"/>
    </reaction>
</comment>
<feature type="signal peptide" evidence="7">
    <location>
        <begin position="1"/>
        <end position="26"/>
    </location>
</feature>
<dbReference type="EMBL" id="OX465078">
    <property type="protein sequence ID" value="CAI9270792.1"/>
    <property type="molecule type" value="Genomic_DNA"/>
</dbReference>
<accession>A0AA35VY21</accession>
<dbReference type="GO" id="GO:0003978">
    <property type="term" value="F:UDP-glucose 4-epimerase activity"/>
    <property type="evidence" value="ECO:0007669"/>
    <property type="project" value="UniProtKB-EC"/>
</dbReference>
<evidence type="ECO:0000313" key="8">
    <source>
        <dbReference type="EMBL" id="CAI9270792.1"/>
    </source>
</evidence>
<keyword evidence="5" id="KW-0520">NAD</keyword>
<reference evidence="8" key="1">
    <citation type="submission" date="2023-04" db="EMBL/GenBank/DDBJ databases">
        <authorList>
            <person name="Vijverberg K."/>
            <person name="Xiong W."/>
            <person name="Schranz E."/>
        </authorList>
    </citation>
    <scope>NUCLEOTIDE SEQUENCE</scope>
</reference>
<keyword evidence="7" id="KW-0732">Signal</keyword>
<dbReference type="PANTHER" id="PTHR43725:SF47">
    <property type="entry name" value="UDP-GLUCOSE 4-EPIMERASE"/>
    <property type="match status" value="1"/>
</dbReference>
<name>A0AA35VY21_LACSI</name>
<dbReference type="SUPFAM" id="SSF51735">
    <property type="entry name" value="NAD(P)-binding Rossmann-fold domains"/>
    <property type="match status" value="1"/>
</dbReference>
<evidence type="ECO:0000256" key="2">
    <source>
        <dbReference type="ARBA" id="ARBA00001911"/>
    </source>
</evidence>
<evidence type="ECO:0000256" key="4">
    <source>
        <dbReference type="ARBA" id="ARBA00013189"/>
    </source>
</evidence>
<dbReference type="PANTHER" id="PTHR43725">
    <property type="entry name" value="UDP-GLUCOSE 4-EPIMERASE"/>
    <property type="match status" value="1"/>
</dbReference>